<evidence type="ECO:0000313" key="3">
    <source>
        <dbReference type="Proteomes" id="UP000299102"/>
    </source>
</evidence>
<gene>
    <name evidence="2" type="ORF">EVAR_64721_1</name>
</gene>
<keyword evidence="3" id="KW-1185">Reference proteome</keyword>
<evidence type="ECO:0000256" key="1">
    <source>
        <dbReference type="SAM" id="Coils"/>
    </source>
</evidence>
<dbReference type="Proteomes" id="UP000299102">
    <property type="component" value="Unassembled WGS sequence"/>
</dbReference>
<accession>A0A4C1ZR69</accession>
<proteinExistence type="predicted"/>
<dbReference type="EMBL" id="BGZK01001973">
    <property type="protein sequence ID" value="GBP89085.1"/>
    <property type="molecule type" value="Genomic_DNA"/>
</dbReference>
<feature type="coiled-coil region" evidence="1">
    <location>
        <begin position="39"/>
        <end position="79"/>
    </location>
</feature>
<name>A0A4C1ZR69_EUMVA</name>
<evidence type="ECO:0000313" key="2">
    <source>
        <dbReference type="EMBL" id="GBP89085.1"/>
    </source>
</evidence>
<reference evidence="2 3" key="1">
    <citation type="journal article" date="2019" name="Commun. Biol.">
        <title>The bagworm genome reveals a unique fibroin gene that provides high tensile strength.</title>
        <authorList>
            <person name="Kono N."/>
            <person name="Nakamura H."/>
            <person name="Ohtoshi R."/>
            <person name="Tomita M."/>
            <person name="Numata K."/>
            <person name="Arakawa K."/>
        </authorList>
    </citation>
    <scope>NUCLEOTIDE SEQUENCE [LARGE SCALE GENOMIC DNA]</scope>
</reference>
<dbReference type="OrthoDB" id="6284373at2759"/>
<protein>
    <submittedName>
        <fullName evidence="2">Uncharacterized protein</fullName>
    </submittedName>
</protein>
<dbReference type="AlphaFoldDB" id="A0A4C1ZR69"/>
<sequence>MFQELYPEDKVSYESYRSIFNTHYNIAFGYPRCDTCSTCDEYNVNLRALTQSLESSEDKQSIENEITLLKRKLDEIKIVFPVRGHSYMECDRNMVLINQKAHIELPSEWADQIAVARSKPSPFIVEQCEQDLFRNWADYFKPMFKPKCPIPTRSIKEIRVHRKNPN</sequence>
<comment type="caution">
    <text evidence="2">The sequence shown here is derived from an EMBL/GenBank/DDBJ whole genome shotgun (WGS) entry which is preliminary data.</text>
</comment>
<keyword evidence="1" id="KW-0175">Coiled coil</keyword>
<organism evidence="2 3">
    <name type="scientific">Eumeta variegata</name>
    <name type="common">Bagworm moth</name>
    <name type="synonym">Eumeta japonica</name>
    <dbReference type="NCBI Taxonomy" id="151549"/>
    <lineage>
        <taxon>Eukaryota</taxon>
        <taxon>Metazoa</taxon>
        <taxon>Ecdysozoa</taxon>
        <taxon>Arthropoda</taxon>
        <taxon>Hexapoda</taxon>
        <taxon>Insecta</taxon>
        <taxon>Pterygota</taxon>
        <taxon>Neoptera</taxon>
        <taxon>Endopterygota</taxon>
        <taxon>Lepidoptera</taxon>
        <taxon>Glossata</taxon>
        <taxon>Ditrysia</taxon>
        <taxon>Tineoidea</taxon>
        <taxon>Psychidae</taxon>
        <taxon>Oiketicinae</taxon>
        <taxon>Eumeta</taxon>
    </lineage>
</organism>